<feature type="domain" description="Solute-binding protein family 5" evidence="3">
    <location>
        <begin position="99"/>
        <end position="429"/>
    </location>
</feature>
<evidence type="ECO:0000259" key="3">
    <source>
        <dbReference type="Pfam" id="PF00496"/>
    </source>
</evidence>
<evidence type="ECO:0000313" key="4">
    <source>
        <dbReference type="EMBL" id="PAQ12498.1"/>
    </source>
</evidence>
<dbReference type="PROSITE" id="PS51318">
    <property type="entry name" value="TAT"/>
    <property type="match status" value="1"/>
</dbReference>
<dbReference type="EMBL" id="NPKJ01000003">
    <property type="protein sequence ID" value="PAQ12498.1"/>
    <property type="molecule type" value="Genomic_DNA"/>
</dbReference>
<dbReference type="Gene3D" id="3.90.76.10">
    <property type="entry name" value="Dipeptide-binding Protein, Domain 1"/>
    <property type="match status" value="1"/>
</dbReference>
<dbReference type="InterPro" id="IPR030678">
    <property type="entry name" value="Peptide/Ni-bd"/>
</dbReference>
<dbReference type="InterPro" id="IPR006311">
    <property type="entry name" value="TAT_signal"/>
</dbReference>
<evidence type="ECO:0000313" key="5">
    <source>
        <dbReference type="Proteomes" id="UP000216442"/>
    </source>
</evidence>
<dbReference type="GO" id="GO:1904680">
    <property type="term" value="F:peptide transmembrane transporter activity"/>
    <property type="evidence" value="ECO:0007669"/>
    <property type="project" value="TreeGrafter"/>
</dbReference>
<dbReference type="Gene3D" id="3.10.105.10">
    <property type="entry name" value="Dipeptide-binding Protein, Domain 3"/>
    <property type="match status" value="1"/>
</dbReference>
<dbReference type="SUPFAM" id="SSF53850">
    <property type="entry name" value="Periplasmic binding protein-like II"/>
    <property type="match status" value="1"/>
</dbReference>
<dbReference type="GO" id="GO:0043190">
    <property type="term" value="C:ATP-binding cassette (ABC) transporter complex"/>
    <property type="evidence" value="ECO:0007669"/>
    <property type="project" value="InterPro"/>
</dbReference>
<dbReference type="CDD" id="cd08503">
    <property type="entry name" value="PBP2_NikA_DppA_OppA_like_17"/>
    <property type="match status" value="1"/>
</dbReference>
<dbReference type="PANTHER" id="PTHR30290">
    <property type="entry name" value="PERIPLASMIC BINDING COMPONENT OF ABC TRANSPORTER"/>
    <property type="match status" value="1"/>
</dbReference>
<dbReference type="Pfam" id="PF00496">
    <property type="entry name" value="SBP_bac_5"/>
    <property type="match status" value="1"/>
</dbReference>
<dbReference type="Proteomes" id="UP000216442">
    <property type="component" value="Unassembled WGS sequence"/>
</dbReference>
<dbReference type="RefSeq" id="WP_095490732.1">
    <property type="nucleotide sequence ID" value="NZ_NPKJ01000003.1"/>
</dbReference>
<evidence type="ECO:0000256" key="2">
    <source>
        <dbReference type="ARBA" id="ARBA00005695"/>
    </source>
</evidence>
<keyword evidence="5" id="KW-1185">Reference proteome</keyword>
<proteinExistence type="inferred from homology"/>
<reference evidence="4 5" key="1">
    <citation type="submission" date="2017-08" db="EMBL/GenBank/DDBJ databases">
        <title>Mesorhizobium wenxinae sp. nov., a novel rhizobial species isolated from root nodules of chickpea (Cicer arietinum L.).</title>
        <authorList>
            <person name="Zhang J."/>
        </authorList>
    </citation>
    <scope>NUCLEOTIDE SEQUENCE [LARGE SCALE GENOMIC DNA]</scope>
    <source>
        <strain evidence="4 5">SDW018</strain>
    </source>
</reference>
<organism evidence="4 5">
    <name type="scientific">Mesorhizobium temperatum</name>
    <dbReference type="NCBI Taxonomy" id="241416"/>
    <lineage>
        <taxon>Bacteria</taxon>
        <taxon>Pseudomonadati</taxon>
        <taxon>Pseudomonadota</taxon>
        <taxon>Alphaproteobacteria</taxon>
        <taxon>Hyphomicrobiales</taxon>
        <taxon>Phyllobacteriaceae</taxon>
        <taxon>Mesorhizobium</taxon>
    </lineage>
</organism>
<accession>A0A271LZ94</accession>
<dbReference type="OrthoDB" id="9803988at2"/>
<dbReference type="GO" id="GO:0030288">
    <property type="term" value="C:outer membrane-bounded periplasmic space"/>
    <property type="evidence" value="ECO:0007669"/>
    <property type="project" value="UniProtKB-ARBA"/>
</dbReference>
<gene>
    <name evidence="4" type="ORF">CIT26_00425</name>
</gene>
<evidence type="ECO:0000256" key="1">
    <source>
        <dbReference type="ARBA" id="ARBA00004418"/>
    </source>
</evidence>
<dbReference type="PIRSF" id="PIRSF002741">
    <property type="entry name" value="MppA"/>
    <property type="match status" value="1"/>
</dbReference>
<dbReference type="AlphaFoldDB" id="A0A271LZ94"/>
<name>A0A271LZ94_9HYPH</name>
<protein>
    <submittedName>
        <fullName evidence="4">Peptide ABC transporter substrate-binding protein</fullName>
    </submittedName>
</protein>
<dbReference type="Gene3D" id="3.40.190.10">
    <property type="entry name" value="Periplasmic binding protein-like II"/>
    <property type="match status" value="1"/>
</dbReference>
<dbReference type="GO" id="GO:0015833">
    <property type="term" value="P:peptide transport"/>
    <property type="evidence" value="ECO:0007669"/>
    <property type="project" value="TreeGrafter"/>
</dbReference>
<sequence>MPKGIKRTAGFQSSQISRRELLASVAASAALASVGSVLLKPGHANAAEPTKGGFMKFGVGGGSQSDTLDPATWPSTFALAALGGSMCNNLTEILPDGSVVPDLAESFEPSEGATKWMFKLRKGSTFHNGKNVTPADIIASMQHHMGEGTNSGAKAMLAQVGSVAADGKDGVTFELKSGVADFPYLLADFHLPIMPAKAEGGLDWTAKVGTGPFLLEQFDPGVGAKLKRNPNYYKEGKPYLDEVEFLVITDGVALTNALVTDEVQFMEGVDIKTLNMLKRNPDIALQLVPSAGHDSFDMNTQVAPFDNKDVRLALKYAINREEIIEKIFFGTAKLGNDNPLGPSMLFAVDPQPQHAYNIEKAKEHLKKAGYETLKIDLSVAPSAATGAVEAASLFKEQAAKAGIEINLVLEANDGYWDKVWLKKPFASAEYFGRATADWLFTQFYQTGADWNPTHFSNKRFDELLVAARGETDQAKRASQYAEMQQILHDEGGAIVYAFLNYTNAVSKKVGFDKVGGVFPLDNGRASERWWLTA</sequence>
<dbReference type="InterPro" id="IPR000914">
    <property type="entry name" value="SBP_5_dom"/>
</dbReference>
<comment type="similarity">
    <text evidence="2">Belongs to the bacterial solute-binding protein 5 family.</text>
</comment>
<comment type="caution">
    <text evidence="4">The sequence shown here is derived from an EMBL/GenBank/DDBJ whole genome shotgun (WGS) entry which is preliminary data.</text>
</comment>
<dbReference type="InterPro" id="IPR039424">
    <property type="entry name" value="SBP_5"/>
</dbReference>
<comment type="subcellular location">
    <subcellularLocation>
        <location evidence="1">Periplasm</location>
    </subcellularLocation>
</comment>